<evidence type="ECO:0000256" key="1">
    <source>
        <dbReference type="SAM" id="Phobius"/>
    </source>
</evidence>
<organism evidence="2">
    <name type="scientific">freshwater metagenome</name>
    <dbReference type="NCBI Taxonomy" id="449393"/>
    <lineage>
        <taxon>unclassified sequences</taxon>
        <taxon>metagenomes</taxon>
        <taxon>ecological metagenomes</taxon>
    </lineage>
</organism>
<dbReference type="Pfam" id="PF02104">
    <property type="entry name" value="SURF1"/>
    <property type="match status" value="1"/>
</dbReference>
<keyword evidence="1" id="KW-0472">Membrane</keyword>
<sequence>MVKKFFEFTAIVLLAAIFVGLGLWQLDRARSLKEILNAPPPPVSAPVALAQLAEPRAALDKKNDSKPVNASGFYVANFRAPNQKDGDGVLSDWEVALMQVDTTSGILVVRGLWSERSQEPQLSMSSRVDLTGILRAHQSEDRALNSPGVISRLDSSVIVARTDLDLYDGYVIALDEKVRKGVIERTRVTPELRTERIPGFYWQHISYVVVWWLMAAVVLYLPVYRRRVAH</sequence>
<keyword evidence="1" id="KW-1133">Transmembrane helix</keyword>
<evidence type="ECO:0008006" key="3">
    <source>
        <dbReference type="Google" id="ProtNLM"/>
    </source>
</evidence>
<protein>
    <recommendedName>
        <fullName evidence="3">SURF1-like protein</fullName>
    </recommendedName>
</protein>
<dbReference type="EMBL" id="JNSK01000061">
    <property type="protein sequence ID" value="KGA16617.1"/>
    <property type="molecule type" value="Genomic_DNA"/>
</dbReference>
<name>A0A094PZR6_9ZZZZ</name>
<dbReference type="AlphaFoldDB" id="A0A094PZR6"/>
<dbReference type="InterPro" id="IPR002994">
    <property type="entry name" value="Surf1/Shy1"/>
</dbReference>
<gene>
    <name evidence="2" type="ORF">GM50_13980</name>
</gene>
<accession>A0A094PZR6</accession>
<feature type="transmembrane region" description="Helical" evidence="1">
    <location>
        <begin position="200"/>
        <end position="221"/>
    </location>
</feature>
<dbReference type="GO" id="GO:0016020">
    <property type="term" value="C:membrane"/>
    <property type="evidence" value="ECO:0007669"/>
    <property type="project" value="InterPro"/>
</dbReference>
<evidence type="ECO:0000313" key="2">
    <source>
        <dbReference type="EMBL" id="KGA16617.1"/>
    </source>
</evidence>
<reference evidence="2" key="1">
    <citation type="submission" date="2014-05" db="EMBL/GenBank/DDBJ databases">
        <title>Key roles for freshwater Actinobacteria revealed by deep metagenomic sequencing.</title>
        <authorList>
            <person name="Ghai R."/>
            <person name="Mizuno C.M."/>
            <person name="Picazo A."/>
            <person name="Camacho A."/>
            <person name="Rodriguez-Valera F."/>
        </authorList>
    </citation>
    <scope>NUCLEOTIDE SEQUENCE</scope>
</reference>
<keyword evidence="1" id="KW-0812">Transmembrane</keyword>
<comment type="caution">
    <text evidence="2">The sequence shown here is derived from an EMBL/GenBank/DDBJ whole genome shotgun (WGS) entry which is preliminary data.</text>
</comment>
<proteinExistence type="predicted"/>